<gene>
    <name evidence="1" type="ORF">BJP36_35010</name>
</gene>
<proteinExistence type="predicted"/>
<dbReference type="AlphaFoldDB" id="A0A1D9GA72"/>
<reference evidence="1" key="2">
    <citation type="submission" date="2022-10" db="EMBL/GenBank/DDBJ databases">
        <authorList>
            <person name="Ngo T.-E."/>
        </authorList>
    </citation>
    <scope>NUCLEOTIDE SEQUENCE</scope>
    <source>
        <strain evidence="1">JHB</strain>
    </source>
</reference>
<organism evidence="1">
    <name type="scientific">Moorena producens (strain JHB)</name>
    <dbReference type="NCBI Taxonomy" id="1454205"/>
    <lineage>
        <taxon>Bacteria</taxon>
        <taxon>Bacillati</taxon>
        <taxon>Cyanobacteriota</taxon>
        <taxon>Cyanophyceae</taxon>
        <taxon>Coleofasciculales</taxon>
        <taxon>Coleofasciculaceae</taxon>
        <taxon>Moorena</taxon>
    </lineage>
</organism>
<reference evidence="1" key="1">
    <citation type="journal article" date="2017" name="Proc. Natl. Acad. Sci. U.S.A.">
        <title>Comparative genomics uncovers the prolific and distinctive metabolic potential of the cyanobacterial genus Moorea.</title>
        <authorList>
            <person name="Leao T."/>
            <person name="Castelao G."/>
            <person name="Korobeynikov A."/>
            <person name="Monroe E.A."/>
            <person name="Podell S."/>
            <person name="Glukhov E."/>
            <person name="Allen E.E."/>
            <person name="Gerwick W.H."/>
            <person name="Gerwick L."/>
        </authorList>
    </citation>
    <scope>NUCLEOTIDE SEQUENCE</scope>
    <source>
        <strain evidence="1">JHB</strain>
    </source>
</reference>
<dbReference type="Proteomes" id="UP000176944">
    <property type="component" value="Chromosome"/>
</dbReference>
<name>A0A1D9GA72_MOOP1</name>
<accession>A0A1D9GA72</accession>
<dbReference type="EMBL" id="CP017708">
    <property type="protein sequence ID" value="AOY84365.2"/>
    <property type="molecule type" value="Genomic_DNA"/>
</dbReference>
<evidence type="ECO:0000313" key="1">
    <source>
        <dbReference type="EMBL" id="AOY84365.2"/>
    </source>
</evidence>
<protein>
    <submittedName>
        <fullName evidence="1">Uncharacterized protein</fullName>
    </submittedName>
</protein>
<sequence length="112" mass="11686">MGWVLGSRESGVGRLIFGWAVPTQGIGQHMNLCGALPTLVGRLIFGWAVPTQGIGQHMNLCGALPTLHELTPTALLPLASCLLPLAFPKRAVPTNPIASKGISVVHCPPTST</sequence>